<evidence type="ECO:0000256" key="5">
    <source>
        <dbReference type="ARBA" id="ARBA00022964"/>
    </source>
</evidence>
<comment type="similarity">
    <text evidence="2 8">Belongs to the extradiol ring-cleavage dioxygenase family.</text>
</comment>
<protein>
    <submittedName>
        <fullName evidence="10">Biphenyl-2,3-diol 1,2-dioxygenase</fullName>
    </submittedName>
</protein>
<keyword evidence="3" id="KW-0479">Metal-binding</keyword>
<proteinExistence type="inferred from homology"/>
<dbReference type="PANTHER" id="PTHR36113:SF3">
    <property type="entry name" value="SLL5075 PROTEIN"/>
    <property type="match status" value="1"/>
</dbReference>
<reference evidence="11" key="1">
    <citation type="journal article" date="2019" name="Int. J. Syst. Evol. Microbiol.">
        <title>The Global Catalogue of Microorganisms (GCM) 10K type strain sequencing project: providing services to taxonomists for standard genome sequencing and annotation.</title>
        <authorList>
            <consortium name="The Broad Institute Genomics Platform"/>
            <consortium name="The Broad Institute Genome Sequencing Center for Infectious Disease"/>
            <person name="Wu L."/>
            <person name="Ma J."/>
        </authorList>
    </citation>
    <scope>NUCLEOTIDE SEQUENCE [LARGE SCALE GENOMIC DNA]</scope>
    <source>
        <strain evidence="11">JCM 16898</strain>
    </source>
</reference>
<name>A0ABP6XBU4_9PSEU</name>
<feature type="domain" description="VOC" evidence="9">
    <location>
        <begin position="145"/>
        <end position="258"/>
    </location>
</feature>
<gene>
    <name evidence="10" type="primary">bphC</name>
    <name evidence="10" type="ORF">GCM10022222_55560</name>
</gene>
<evidence type="ECO:0000259" key="9">
    <source>
        <dbReference type="PROSITE" id="PS51819"/>
    </source>
</evidence>
<evidence type="ECO:0000256" key="1">
    <source>
        <dbReference type="ARBA" id="ARBA00001954"/>
    </source>
</evidence>
<dbReference type="CDD" id="cd07252">
    <property type="entry name" value="BphC1-RGP6_N_like"/>
    <property type="match status" value="1"/>
</dbReference>
<feature type="domain" description="VOC" evidence="9">
    <location>
        <begin position="8"/>
        <end position="125"/>
    </location>
</feature>
<dbReference type="InterPro" id="IPR051332">
    <property type="entry name" value="Fosfomycin_Res_Enzymes"/>
</dbReference>
<comment type="caution">
    <text evidence="10">The sequence shown here is derived from an EMBL/GenBank/DDBJ whole genome shotgun (WGS) entry which is preliminary data.</text>
</comment>
<keyword evidence="4 8" id="KW-0058">Aromatic hydrocarbons catabolism</keyword>
<accession>A0ABP6XBU4</accession>
<evidence type="ECO:0000256" key="8">
    <source>
        <dbReference type="RuleBase" id="RU000683"/>
    </source>
</evidence>
<keyword evidence="6 8" id="KW-0560">Oxidoreductase</keyword>
<evidence type="ECO:0000256" key="3">
    <source>
        <dbReference type="ARBA" id="ARBA00022723"/>
    </source>
</evidence>
<keyword evidence="5 8" id="KW-0223">Dioxygenase</keyword>
<dbReference type="Pfam" id="PF00903">
    <property type="entry name" value="Glyoxalase"/>
    <property type="match status" value="2"/>
</dbReference>
<comment type="cofactor">
    <cofactor evidence="1 8">
        <name>Fe(2+)</name>
        <dbReference type="ChEBI" id="CHEBI:29033"/>
    </cofactor>
</comment>
<dbReference type="Proteomes" id="UP001500689">
    <property type="component" value="Unassembled WGS sequence"/>
</dbReference>
<keyword evidence="11" id="KW-1185">Reference proteome</keyword>
<dbReference type="SUPFAM" id="SSF54593">
    <property type="entry name" value="Glyoxalase/Bleomycin resistance protein/Dihydroxybiphenyl dioxygenase"/>
    <property type="match status" value="2"/>
</dbReference>
<evidence type="ECO:0000313" key="11">
    <source>
        <dbReference type="Proteomes" id="UP001500689"/>
    </source>
</evidence>
<dbReference type="EMBL" id="BAAAZN010000013">
    <property type="protein sequence ID" value="GAA3564714.1"/>
    <property type="molecule type" value="Genomic_DNA"/>
</dbReference>
<dbReference type="PROSITE" id="PS00082">
    <property type="entry name" value="EXTRADIOL_DIOXYGENAS"/>
    <property type="match status" value="1"/>
</dbReference>
<dbReference type="RefSeq" id="WP_344864964.1">
    <property type="nucleotide sequence ID" value="NZ_BAAAZN010000013.1"/>
</dbReference>
<evidence type="ECO:0000256" key="2">
    <source>
        <dbReference type="ARBA" id="ARBA00008784"/>
    </source>
</evidence>
<dbReference type="PROSITE" id="PS51819">
    <property type="entry name" value="VOC"/>
    <property type="match status" value="2"/>
</dbReference>
<evidence type="ECO:0000256" key="7">
    <source>
        <dbReference type="ARBA" id="ARBA00023004"/>
    </source>
</evidence>
<dbReference type="InterPro" id="IPR037523">
    <property type="entry name" value="VOC_core"/>
</dbReference>
<dbReference type="PANTHER" id="PTHR36113">
    <property type="entry name" value="LYASE, PUTATIVE-RELATED-RELATED"/>
    <property type="match status" value="1"/>
</dbReference>
<keyword evidence="7 8" id="KW-0408">Iron</keyword>
<sequence length="292" mass="31598">MISVGIRKLGYVGLNVTDVEAWIDLLGRTLGIGVTHAKSGSAEVVLAELDEFKYRLAVHPSTVDTPRAVGWIVDSPDELDRLTRRLTDAGCTVAQATAEEKELRGATHLRWFTDPVGFRVELAVGEAKVRTGVARPAGGYPGATGLGHLVLAGPKVAELRELYESVLEFKLTDYRAPGLFFFRCNSSHHSIALASAPEPSIHHLELEHASIDDVGRAYDRAKATGAPISISLGRHMNDKAISFYVRNPSGFHLEIGCGGIEVGPDWMPHDFGVPDVWGHHHADANPFASPKS</sequence>
<organism evidence="10 11">
    <name type="scientific">Amycolatopsis ultiminotia</name>
    <dbReference type="NCBI Taxonomy" id="543629"/>
    <lineage>
        <taxon>Bacteria</taxon>
        <taxon>Bacillati</taxon>
        <taxon>Actinomycetota</taxon>
        <taxon>Actinomycetes</taxon>
        <taxon>Pseudonocardiales</taxon>
        <taxon>Pseudonocardiaceae</taxon>
        <taxon>Amycolatopsis</taxon>
    </lineage>
</organism>
<evidence type="ECO:0000313" key="10">
    <source>
        <dbReference type="EMBL" id="GAA3564714.1"/>
    </source>
</evidence>
<evidence type="ECO:0000256" key="6">
    <source>
        <dbReference type="ARBA" id="ARBA00023002"/>
    </source>
</evidence>
<dbReference type="InterPro" id="IPR000486">
    <property type="entry name" value="Xdiol_ring_cleave_dOase_1/2"/>
</dbReference>
<dbReference type="Gene3D" id="3.10.180.10">
    <property type="entry name" value="2,3-Dihydroxybiphenyl 1,2-Dioxygenase, domain 1"/>
    <property type="match status" value="2"/>
</dbReference>
<dbReference type="InterPro" id="IPR004360">
    <property type="entry name" value="Glyas_Fos-R_dOase_dom"/>
</dbReference>
<dbReference type="InterPro" id="IPR029068">
    <property type="entry name" value="Glyas_Bleomycin-R_OHBP_Dase"/>
</dbReference>
<evidence type="ECO:0000256" key="4">
    <source>
        <dbReference type="ARBA" id="ARBA00022797"/>
    </source>
</evidence>